<organism evidence="1 2">
    <name type="scientific">Populus alba</name>
    <name type="common">White poplar</name>
    <dbReference type="NCBI Taxonomy" id="43335"/>
    <lineage>
        <taxon>Eukaryota</taxon>
        <taxon>Viridiplantae</taxon>
        <taxon>Streptophyta</taxon>
        <taxon>Embryophyta</taxon>
        <taxon>Tracheophyta</taxon>
        <taxon>Spermatophyta</taxon>
        <taxon>Magnoliopsida</taxon>
        <taxon>eudicotyledons</taxon>
        <taxon>Gunneridae</taxon>
        <taxon>Pentapetalae</taxon>
        <taxon>rosids</taxon>
        <taxon>fabids</taxon>
        <taxon>Malpighiales</taxon>
        <taxon>Salicaceae</taxon>
        <taxon>Saliceae</taxon>
        <taxon>Populus</taxon>
    </lineage>
</organism>
<sequence length="293" mass="32781">MLMSRLPGQKFIGRMMVFRRFVLFTLLGNEKDSSQAEGGVGFVISDSSEGGSKGSLVSSSEWTVKDVGSDSIDAIQVELSCSSGPLDITSVVSLYPLNMAPAVIGSKDSENVLTEHGLLYLHLSKFYLRLKLGRVYAAPPEERLKAFYYTSPTKYEAIDQGKELFFRVIQIGFEDNYIGSPGSFAEKYGKNYFICTGPAAMLVPVVVKPGEDWKGYFVEMYALMQKMWLNKHTRSNLCIWIRGIRLLQRPMFLSSFGIVHPGLRKSGFGSGQRRGNLGLRRIFYWLGGEKSEE</sequence>
<dbReference type="EMBL" id="RCHU02000013">
    <property type="protein sequence ID" value="KAL3573819.1"/>
    <property type="molecule type" value="Genomic_DNA"/>
</dbReference>
<evidence type="ECO:0000313" key="1">
    <source>
        <dbReference type="EMBL" id="KAL3573819.1"/>
    </source>
</evidence>
<gene>
    <name evidence="1" type="ORF">D5086_024432</name>
</gene>
<comment type="caution">
    <text evidence="1">The sequence shown here is derived from an EMBL/GenBank/DDBJ whole genome shotgun (WGS) entry which is preliminary data.</text>
</comment>
<name>A0ACC4B725_POPAL</name>
<keyword evidence="2" id="KW-1185">Reference proteome</keyword>
<dbReference type="Proteomes" id="UP000309997">
    <property type="component" value="Unassembled WGS sequence"/>
</dbReference>
<proteinExistence type="predicted"/>
<evidence type="ECO:0000313" key="2">
    <source>
        <dbReference type="Proteomes" id="UP000309997"/>
    </source>
</evidence>
<accession>A0ACC4B725</accession>
<protein>
    <submittedName>
        <fullName evidence="1">Uncharacterized protein</fullName>
    </submittedName>
</protein>
<reference evidence="1 2" key="1">
    <citation type="journal article" date="2024" name="Plant Biotechnol. J.">
        <title>Genome and CRISPR/Cas9 system of a widespread forest tree (Populus alba) in the world.</title>
        <authorList>
            <person name="Liu Y.J."/>
            <person name="Jiang P.F."/>
            <person name="Han X.M."/>
            <person name="Li X.Y."/>
            <person name="Wang H.M."/>
            <person name="Wang Y.J."/>
            <person name="Wang X.X."/>
            <person name="Zeng Q.Y."/>
        </authorList>
    </citation>
    <scope>NUCLEOTIDE SEQUENCE [LARGE SCALE GENOMIC DNA]</scope>
    <source>
        <strain evidence="2">cv. PAL-ZL1</strain>
    </source>
</reference>